<reference evidence="1 2" key="1">
    <citation type="submission" date="2019-08" db="EMBL/GenBank/DDBJ databases">
        <title>Deep-cultivation of Planctomycetes and their phenomic and genomic characterization uncovers novel biology.</title>
        <authorList>
            <person name="Wiegand S."/>
            <person name="Jogler M."/>
            <person name="Boedeker C."/>
            <person name="Pinto D."/>
            <person name="Vollmers J."/>
            <person name="Rivas-Marin E."/>
            <person name="Kohn T."/>
            <person name="Peeters S.H."/>
            <person name="Heuer A."/>
            <person name="Rast P."/>
            <person name="Oberbeckmann S."/>
            <person name="Bunk B."/>
            <person name="Jeske O."/>
            <person name="Meyerdierks A."/>
            <person name="Storesund J.E."/>
            <person name="Kallscheuer N."/>
            <person name="Luecker S."/>
            <person name="Lage O.M."/>
            <person name="Pohl T."/>
            <person name="Merkel B.J."/>
            <person name="Hornburger P."/>
            <person name="Mueller R.-W."/>
            <person name="Bruemmer F."/>
            <person name="Labrenz M."/>
            <person name="Spormann A.M."/>
            <person name="Op den Camp H."/>
            <person name="Overmann J."/>
            <person name="Amann R."/>
            <person name="Jetten M.S.M."/>
            <person name="Mascher T."/>
            <person name="Medema M.H."/>
            <person name="Devos D.P."/>
            <person name="Kaster A.-K."/>
            <person name="Ovreas L."/>
            <person name="Rohde M."/>
            <person name="Galperin M.Y."/>
            <person name="Jogler C."/>
        </authorList>
    </citation>
    <scope>NUCLEOTIDE SEQUENCE [LARGE SCALE GENOMIC DNA]</scope>
    <source>
        <strain evidence="1 2">UC8</strain>
    </source>
</reference>
<dbReference type="EMBL" id="CP042914">
    <property type="protein sequence ID" value="QEG42749.1"/>
    <property type="molecule type" value="Genomic_DNA"/>
</dbReference>
<gene>
    <name evidence="1" type="ORF">UC8_47910</name>
</gene>
<proteinExistence type="predicted"/>
<organism evidence="1 2">
    <name type="scientific">Roseimaritima ulvae</name>
    <dbReference type="NCBI Taxonomy" id="980254"/>
    <lineage>
        <taxon>Bacteria</taxon>
        <taxon>Pseudomonadati</taxon>
        <taxon>Planctomycetota</taxon>
        <taxon>Planctomycetia</taxon>
        <taxon>Pirellulales</taxon>
        <taxon>Pirellulaceae</taxon>
        <taxon>Roseimaritima</taxon>
    </lineage>
</organism>
<name>A0A5B9QY07_9BACT</name>
<evidence type="ECO:0000313" key="2">
    <source>
        <dbReference type="Proteomes" id="UP000325286"/>
    </source>
</evidence>
<keyword evidence="2" id="KW-1185">Reference proteome</keyword>
<dbReference type="Proteomes" id="UP000325286">
    <property type="component" value="Chromosome"/>
</dbReference>
<accession>A0A5B9QY07</accession>
<evidence type="ECO:0000313" key="1">
    <source>
        <dbReference type="EMBL" id="QEG42749.1"/>
    </source>
</evidence>
<sequence>MDSVLLYWRIIQHHSRHAKLYQRLYVKVNLTDKKVNHKIYETHETHENIEQWISCVLFLSWLASTAHLIEH</sequence>
<dbReference type="KEGG" id="rul:UC8_47910"/>
<protein>
    <submittedName>
        <fullName evidence="1">Uncharacterized protein</fullName>
    </submittedName>
</protein>
<dbReference type="AlphaFoldDB" id="A0A5B9QY07"/>